<keyword evidence="1" id="KW-0732">Signal</keyword>
<name>A0A9P9WH12_9PEZI</name>
<evidence type="ECO:0000256" key="1">
    <source>
        <dbReference type="SAM" id="SignalP"/>
    </source>
</evidence>
<accession>A0A9P9WH12</accession>
<gene>
    <name evidence="2" type="ORF">JX265_008948</name>
</gene>
<dbReference type="AlphaFoldDB" id="A0A9P9WH12"/>
<organism evidence="2 3">
    <name type="scientific">Neoarthrinium moseri</name>
    <dbReference type="NCBI Taxonomy" id="1658444"/>
    <lineage>
        <taxon>Eukaryota</taxon>
        <taxon>Fungi</taxon>
        <taxon>Dikarya</taxon>
        <taxon>Ascomycota</taxon>
        <taxon>Pezizomycotina</taxon>
        <taxon>Sordariomycetes</taxon>
        <taxon>Xylariomycetidae</taxon>
        <taxon>Amphisphaeriales</taxon>
        <taxon>Apiosporaceae</taxon>
        <taxon>Neoarthrinium</taxon>
    </lineage>
</organism>
<reference evidence="2" key="1">
    <citation type="submission" date="2021-03" db="EMBL/GenBank/DDBJ databases">
        <title>Revisited historic fungal species revealed as producer of novel bioactive compounds through whole genome sequencing and comparative genomics.</title>
        <authorList>
            <person name="Vignolle G.A."/>
            <person name="Hochenegger N."/>
            <person name="Mach R.L."/>
            <person name="Mach-Aigner A.R."/>
            <person name="Javad Rahimi M."/>
            <person name="Salim K.A."/>
            <person name="Chan C.M."/>
            <person name="Lim L.B.L."/>
            <person name="Cai F."/>
            <person name="Druzhinina I.S."/>
            <person name="U'Ren J.M."/>
            <person name="Derntl C."/>
        </authorList>
    </citation>
    <scope>NUCLEOTIDE SEQUENCE</scope>
    <source>
        <strain evidence="2">TUCIM 5799</strain>
    </source>
</reference>
<comment type="caution">
    <text evidence="2">The sequence shown here is derived from an EMBL/GenBank/DDBJ whole genome shotgun (WGS) entry which is preliminary data.</text>
</comment>
<feature type="chain" id="PRO_5040414580" evidence="1">
    <location>
        <begin position="20"/>
        <end position="137"/>
    </location>
</feature>
<sequence length="137" mass="14794">MNLTSFFLGLVATALSAMALPAKVATARELSSADRVALKNALDSLKAENPSAAASVENVQANDYLFNGVWAKRDGDTAIDKSRLSALLDQLKSENPDAVASVEEVQANDYLFNGVWDKRGADKTPVSEHFHLDQRTD</sequence>
<protein>
    <submittedName>
        <fullName evidence="2">Uncharacterized protein</fullName>
    </submittedName>
</protein>
<keyword evidence="3" id="KW-1185">Reference proteome</keyword>
<evidence type="ECO:0000313" key="3">
    <source>
        <dbReference type="Proteomes" id="UP000829685"/>
    </source>
</evidence>
<proteinExistence type="predicted"/>
<dbReference type="Proteomes" id="UP000829685">
    <property type="component" value="Unassembled WGS sequence"/>
</dbReference>
<dbReference type="EMBL" id="JAFIMR010000026">
    <property type="protein sequence ID" value="KAI1862902.1"/>
    <property type="molecule type" value="Genomic_DNA"/>
</dbReference>
<evidence type="ECO:0000313" key="2">
    <source>
        <dbReference type="EMBL" id="KAI1862902.1"/>
    </source>
</evidence>
<dbReference type="OrthoDB" id="10510110at2759"/>
<feature type="signal peptide" evidence="1">
    <location>
        <begin position="1"/>
        <end position="19"/>
    </location>
</feature>